<sequence>MDNKVVITIKDGNIEVNAGDYDKGELLDLFLASTIRIASTELTMEQILKLVAYKYEVYGDLPIEKSEG</sequence>
<evidence type="ECO:0000313" key="1">
    <source>
        <dbReference type="EMBL" id="MBS1011506.1"/>
    </source>
</evidence>
<dbReference type="Proteomes" id="UP000676478">
    <property type="component" value="Unassembled WGS sequence"/>
</dbReference>
<reference evidence="1" key="2">
    <citation type="submission" date="2022-09" db="EMBL/GenBank/DDBJ databases">
        <title>Genome-inferred correspondence between phylogeny and metabolic traits in the wild Drosophila gut microbiome.</title>
        <authorList>
            <person name="Bueno E."/>
            <person name="Blow F."/>
            <person name="Douglas A.E."/>
        </authorList>
    </citation>
    <scope>NUCLEOTIDE SEQUENCE</scope>
    <source>
        <strain evidence="1">Dm-2019-70</strain>
    </source>
</reference>
<comment type="caution">
    <text evidence="1">The sequence shown here is derived from an EMBL/GenBank/DDBJ whole genome shotgun (WGS) entry which is preliminary data.</text>
</comment>
<dbReference type="EMBL" id="JAERKF010000017">
    <property type="protein sequence ID" value="MBS1011506.1"/>
    <property type="molecule type" value="Genomic_DNA"/>
</dbReference>
<accession>A0AA41ERF1</accession>
<evidence type="ECO:0000313" key="2">
    <source>
        <dbReference type="Proteomes" id="UP000676478"/>
    </source>
</evidence>
<name>A0AA41ERF1_LEVBR</name>
<proteinExistence type="predicted"/>
<protein>
    <submittedName>
        <fullName evidence="1">Uncharacterized protein</fullName>
    </submittedName>
</protein>
<reference evidence="1" key="1">
    <citation type="submission" date="2020-12" db="EMBL/GenBank/DDBJ databases">
        <authorList>
            <person name="Mcmullen J.G."/>
        </authorList>
    </citation>
    <scope>NUCLEOTIDE SEQUENCE</scope>
    <source>
        <strain evidence="1">Dm-2019-70</strain>
    </source>
</reference>
<dbReference type="RefSeq" id="WP_211756761.1">
    <property type="nucleotide sequence ID" value="NZ_JAERKF010000017.1"/>
</dbReference>
<dbReference type="AlphaFoldDB" id="A0AA41ERF1"/>
<organism evidence="1 2">
    <name type="scientific">Levilactobacillus brevis</name>
    <name type="common">Lactobacillus brevis</name>
    <dbReference type="NCBI Taxonomy" id="1580"/>
    <lineage>
        <taxon>Bacteria</taxon>
        <taxon>Bacillati</taxon>
        <taxon>Bacillota</taxon>
        <taxon>Bacilli</taxon>
        <taxon>Lactobacillales</taxon>
        <taxon>Lactobacillaceae</taxon>
        <taxon>Levilactobacillus</taxon>
    </lineage>
</organism>
<gene>
    <name evidence="1" type="ORF">JK167_11805</name>
</gene>